<sequence length="243" mass="27215">MVKPIIGITGGVLTNAGPFQGYHRSYVNEDYVQAVIANGGVPVIIPVTSNEEVIKSQINTVDAVILSGGNDIDPRNYHENTTQESGDLMPSRDWFDLQVVQLAERANKPILGICRGAQIINVAHGGSLYQDLKYRQHTSLQHLYHDHPDQVTQTISINTGSKLAHIFDQTKLAINSFHHQAIHRLGRHLQATAWAEDGVIEGFESPQQAIIGVQWHPEMLYRREKTMDRLFQALINQAQGERR</sequence>
<dbReference type="AlphaFoldDB" id="H4GJ65"/>
<evidence type="ECO:0000313" key="2">
    <source>
        <dbReference type="Proteomes" id="UP000004567"/>
    </source>
</evidence>
<dbReference type="CDD" id="cd01745">
    <property type="entry name" value="GATase1_2"/>
    <property type="match status" value="1"/>
</dbReference>
<organism evidence="1 2">
    <name type="scientific">Limosilactobacillus gastricus PS3</name>
    <dbReference type="NCBI Taxonomy" id="1144300"/>
    <lineage>
        <taxon>Bacteria</taxon>
        <taxon>Bacillati</taxon>
        <taxon>Bacillota</taxon>
        <taxon>Bacilli</taxon>
        <taxon>Lactobacillales</taxon>
        <taxon>Lactobacillaceae</taxon>
        <taxon>Limosilactobacillus</taxon>
    </lineage>
</organism>
<dbReference type="InterPro" id="IPR044668">
    <property type="entry name" value="PuuD-like"/>
</dbReference>
<gene>
    <name evidence="1" type="ORF">PS3_15867</name>
</gene>
<name>H4GJ65_9LACO</name>
<dbReference type="STRING" id="1144300.PS3_15867"/>
<evidence type="ECO:0000313" key="1">
    <source>
        <dbReference type="EMBL" id="EHS87090.1"/>
    </source>
</evidence>
<dbReference type="PATRIC" id="fig|1144300.3.peg.712"/>
<dbReference type="FunFam" id="3.40.50.880:FF:000030">
    <property type="entry name" value="Gamma-glutamyl-gamma-aminobutyrate hydrolase PuuD"/>
    <property type="match status" value="1"/>
</dbReference>
<dbReference type="Gene3D" id="3.40.50.880">
    <property type="match status" value="1"/>
</dbReference>
<dbReference type="InterPro" id="IPR029062">
    <property type="entry name" value="Class_I_gatase-like"/>
</dbReference>
<dbReference type="EMBL" id="AICN01000028">
    <property type="protein sequence ID" value="EHS87090.1"/>
    <property type="molecule type" value="Genomic_DNA"/>
</dbReference>
<proteinExistence type="predicted"/>
<dbReference type="InterPro" id="IPR011697">
    <property type="entry name" value="Peptidase_C26"/>
</dbReference>
<comment type="caution">
    <text evidence="1">The sequence shown here is derived from an EMBL/GenBank/DDBJ whole genome shotgun (WGS) entry which is preliminary data.</text>
</comment>
<dbReference type="OrthoDB" id="9813383at2"/>
<dbReference type="RefSeq" id="WP_007122098.1">
    <property type="nucleotide sequence ID" value="NZ_AICN01000028.1"/>
</dbReference>
<dbReference type="PANTHER" id="PTHR43235:SF1">
    <property type="entry name" value="GLUTAMINE AMIDOTRANSFERASE PB2B2.05-RELATED"/>
    <property type="match status" value="1"/>
</dbReference>
<dbReference type="PROSITE" id="PS51273">
    <property type="entry name" value="GATASE_TYPE_1"/>
    <property type="match status" value="1"/>
</dbReference>
<dbReference type="Pfam" id="PF07722">
    <property type="entry name" value="Peptidase_C26"/>
    <property type="match status" value="1"/>
</dbReference>
<reference evidence="1 2" key="1">
    <citation type="journal article" date="2013" name="Genome Announc.">
        <title>Genome Sequence of Lactobacillus gastricus PS3, a Strain Isolated from Human Milk.</title>
        <authorList>
            <person name="Martin V."/>
            <person name="Cardenas N."/>
            <person name="Jimenez E."/>
            <person name="Maldonado A."/>
            <person name="Rodriguez J.M."/>
            <person name="Fernandez L."/>
        </authorList>
    </citation>
    <scope>NUCLEOTIDE SEQUENCE [LARGE SCALE GENOMIC DNA]</scope>
    <source>
        <strain evidence="1 2">PS3</strain>
    </source>
</reference>
<accession>H4GJ65</accession>
<dbReference type="Proteomes" id="UP000004567">
    <property type="component" value="Unassembled WGS sequence"/>
</dbReference>
<dbReference type="GO" id="GO:0005829">
    <property type="term" value="C:cytosol"/>
    <property type="evidence" value="ECO:0007669"/>
    <property type="project" value="TreeGrafter"/>
</dbReference>
<protein>
    <submittedName>
        <fullName evidence="1">Putative peptidase</fullName>
    </submittedName>
</protein>
<dbReference type="GO" id="GO:0033969">
    <property type="term" value="F:gamma-glutamyl-gamma-aminobutyrate hydrolase activity"/>
    <property type="evidence" value="ECO:0007669"/>
    <property type="project" value="TreeGrafter"/>
</dbReference>
<dbReference type="SUPFAM" id="SSF52317">
    <property type="entry name" value="Class I glutamine amidotransferase-like"/>
    <property type="match status" value="1"/>
</dbReference>
<dbReference type="PANTHER" id="PTHR43235">
    <property type="entry name" value="GLUTAMINE AMIDOTRANSFERASE PB2B2.05-RELATED"/>
    <property type="match status" value="1"/>
</dbReference>
<dbReference type="GO" id="GO:0006598">
    <property type="term" value="P:polyamine catabolic process"/>
    <property type="evidence" value="ECO:0007669"/>
    <property type="project" value="TreeGrafter"/>
</dbReference>